<evidence type="ECO:0000313" key="2">
    <source>
        <dbReference type="Proteomes" id="UP001589776"/>
    </source>
</evidence>
<name>A0ABV6DTW7_9BACL</name>
<protein>
    <submittedName>
        <fullName evidence="1">Uncharacterized protein</fullName>
    </submittedName>
</protein>
<dbReference type="Proteomes" id="UP001589776">
    <property type="component" value="Unassembled WGS sequence"/>
</dbReference>
<evidence type="ECO:0000313" key="1">
    <source>
        <dbReference type="EMBL" id="MFC0216081.1"/>
    </source>
</evidence>
<accession>A0ABV6DTW7</accession>
<comment type="caution">
    <text evidence="1">The sequence shown here is derived from an EMBL/GenBank/DDBJ whole genome shotgun (WGS) entry which is preliminary data.</text>
</comment>
<sequence>MRTGRSPAGNKDDGLDTRALGIQTLAEAIDGIELTGRPVTLTILPAAGR</sequence>
<reference evidence="1 2" key="1">
    <citation type="submission" date="2024-09" db="EMBL/GenBank/DDBJ databases">
        <authorList>
            <person name="Sun Q."/>
            <person name="Mori K."/>
        </authorList>
    </citation>
    <scope>NUCLEOTIDE SEQUENCE [LARGE SCALE GENOMIC DNA]</scope>
    <source>
        <strain evidence="1 2">CCM 7759</strain>
    </source>
</reference>
<dbReference type="RefSeq" id="WP_377473896.1">
    <property type="nucleotide sequence ID" value="NZ_JBHLWN010000109.1"/>
</dbReference>
<gene>
    <name evidence="1" type="ORF">ACFFK0_27170</name>
</gene>
<dbReference type="EMBL" id="JBHLWN010000109">
    <property type="protein sequence ID" value="MFC0216081.1"/>
    <property type="molecule type" value="Genomic_DNA"/>
</dbReference>
<proteinExistence type="predicted"/>
<organism evidence="1 2">
    <name type="scientific">Paenibacillus chartarius</name>
    <dbReference type="NCBI Taxonomy" id="747481"/>
    <lineage>
        <taxon>Bacteria</taxon>
        <taxon>Bacillati</taxon>
        <taxon>Bacillota</taxon>
        <taxon>Bacilli</taxon>
        <taxon>Bacillales</taxon>
        <taxon>Paenibacillaceae</taxon>
        <taxon>Paenibacillus</taxon>
    </lineage>
</organism>
<keyword evidence="2" id="KW-1185">Reference proteome</keyword>